<proteinExistence type="predicted"/>
<dbReference type="AlphaFoldDB" id="A0A256FP02"/>
<sequence>MIYLLFLSTSFSKTGSHFSGYALADYLSCFRWKYSNHVLLPVTALS</sequence>
<gene>
    <name evidence="1" type="ORF">CEV32_4206</name>
</gene>
<keyword evidence="2" id="KW-1185">Reference proteome</keyword>
<dbReference type="Proteomes" id="UP000216345">
    <property type="component" value="Unassembled WGS sequence"/>
</dbReference>
<evidence type="ECO:0000313" key="1">
    <source>
        <dbReference type="EMBL" id="OYR16573.1"/>
    </source>
</evidence>
<evidence type="ECO:0000313" key="2">
    <source>
        <dbReference type="Proteomes" id="UP000216345"/>
    </source>
</evidence>
<name>A0A256FP02_9HYPH</name>
<reference evidence="1 2" key="1">
    <citation type="submission" date="2017-07" db="EMBL/GenBank/DDBJ databases">
        <title>Phylogenetic study on the rhizospheric bacterium Ochrobactrum sp. A44.</title>
        <authorList>
            <person name="Krzyzanowska D.M."/>
            <person name="Ossowicki A."/>
            <person name="Rajewska M."/>
            <person name="Maciag T."/>
            <person name="Kaczynski Z."/>
            <person name="Czerwicka M."/>
            <person name="Jafra S."/>
        </authorList>
    </citation>
    <scope>NUCLEOTIDE SEQUENCE [LARGE SCALE GENOMIC DNA]</scope>
    <source>
        <strain evidence="1 2">PR17</strain>
    </source>
</reference>
<dbReference type="EMBL" id="NNRK01000022">
    <property type="protein sequence ID" value="OYR16573.1"/>
    <property type="molecule type" value="Genomic_DNA"/>
</dbReference>
<comment type="caution">
    <text evidence="1">The sequence shown here is derived from an EMBL/GenBank/DDBJ whole genome shotgun (WGS) entry which is preliminary data.</text>
</comment>
<organism evidence="1 2">
    <name type="scientific">Brucella rhizosphaerae</name>
    <dbReference type="NCBI Taxonomy" id="571254"/>
    <lineage>
        <taxon>Bacteria</taxon>
        <taxon>Pseudomonadati</taxon>
        <taxon>Pseudomonadota</taxon>
        <taxon>Alphaproteobacteria</taxon>
        <taxon>Hyphomicrobiales</taxon>
        <taxon>Brucellaceae</taxon>
        <taxon>Brucella/Ochrobactrum group</taxon>
        <taxon>Brucella</taxon>
    </lineage>
</organism>
<accession>A0A256FP02</accession>
<protein>
    <submittedName>
        <fullName evidence="1">Uncharacterized protein</fullName>
    </submittedName>
</protein>